<dbReference type="Proteomes" id="UP001219525">
    <property type="component" value="Unassembled WGS sequence"/>
</dbReference>
<sequence length="765" mass="82754">MVGARDNGSGGGGHEHGWAEERGGAGIPGGESAHHPRGVCRSTHGRAVRALQCAAAAMHASPSGPPPLCGPPDHTPHELDERCDAPRQPCMQRPDVRQSRAAGTTFVWCTLRATRNWDVALLYAAAAGRAFRAPGGVCTLAAFVWYKRGGPCRLGAVLGGGGGGCKHGRAGSARTGRRGAGGVPTSVWCSGPMGGGGGGVTGTAHLTRDVRGDEQGGMRTSRVGGGNVKPWAVQAGREVVVMFAKGALRMSAELRAMNADSARQKWKFLTIFWCPAANVPLRRAKIFLKSAFVRNCMQEWTSWVSSHIYSSKSLAELSERGSNAETITCAKDQGICTSGRPPAAAGATFLNKPLTSELLGTSVEPTVRTLHECGHANLVDDRQVCRVTLYGQFPVKMTMASPTLPKQRILRCDRLSAEQHVFGLRAGIVGAAPGDVGVEELEGLKAMIPNNVAIATNACLRRAYSHTPRLRPMPRLVRMPIPATRASSQPSPPASCKIAARAAHRPLPPARRPPPAHASRCPPQRLPVLHHGRRSAIVFHHLWPYVQPRVCRRVYAACLERIRQWERSTRKLHKNECYHSGAWPLASAFTDAMDAALTEYDVPEHPSESEESARTTSSKQRRNENPQLYCLDIDGISYSALQMHGPRLLHDIKQEAVDSTTPTILTIYCYVTFKVRGPYNERDLYTRTRTSHPVPGKTGECTHPHLFKDIAWAVLKAEDLLVAFNATQTQFFLDLQITPKKVCGAACDDGNGRDGEHGSPCVVVD</sequence>
<comment type="caution">
    <text evidence="2">The sequence shown here is derived from an EMBL/GenBank/DDBJ whole genome shotgun (WGS) entry which is preliminary data.</text>
</comment>
<protein>
    <submittedName>
        <fullName evidence="2">Uncharacterized protein</fullName>
    </submittedName>
</protein>
<dbReference type="AlphaFoldDB" id="A0AAD6Y6F9"/>
<feature type="region of interest" description="Disordered" evidence="1">
    <location>
        <begin position="1"/>
        <end position="41"/>
    </location>
</feature>
<feature type="compositionally biased region" description="Pro residues" evidence="1">
    <location>
        <begin position="506"/>
        <end position="516"/>
    </location>
</feature>
<feature type="region of interest" description="Disordered" evidence="1">
    <location>
        <begin position="505"/>
        <end position="526"/>
    </location>
</feature>
<keyword evidence="3" id="KW-1185">Reference proteome</keyword>
<dbReference type="EMBL" id="JARJCW010000048">
    <property type="protein sequence ID" value="KAJ7204047.1"/>
    <property type="molecule type" value="Genomic_DNA"/>
</dbReference>
<evidence type="ECO:0000313" key="3">
    <source>
        <dbReference type="Proteomes" id="UP001219525"/>
    </source>
</evidence>
<evidence type="ECO:0000313" key="2">
    <source>
        <dbReference type="EMBL" id="KAJ7204047.1"/>
    </source>
</evidence>
<feature type="compositionally biased region" description="Basic and acidic residues" evidence="1">
    <location>
        <begin position="602"/>
        <end position="613"/>
    </location>
</feature>
<evidence type="ECO:0000256" key="1">
    <source>
        <dbReference type="SAM" id="MobiDB-lite"/>
    </source>
</evidence>
<name>A0AAD6Y6F9_9AGAR</name>
<proteinExistence type="predicted"/>
<feature type="region of interest" description="Disordered" evidence="1">
    <location>
        <begin position="600"/>
        <end position="622"/>
    </location>
</feature>
<feature type="compositionally biased region" description="Basic and acidic residues" evidence="1">
    <location>
        <begin position="13"/>
        <end position="23"/>
    </location>
</feature>
<organism evidence="2 3">
    <name type="scientific">Mycena pura</name>
    <dbReference type="NCBI Taxonomy" id="153505"/>
    <lineage>
        <taxon>Eukaryota</taxon>
        <taxon>Fungi</taxon>
        <taxon>Dikarya</taxon>
        <taxon>Basidiomycota</taxon>
        <taxon>Agaricomycotina</taxon>
        <taxon>Agaricomycetes</taxon>
        <taxon>Agaricomycetidae</taxon>
        <taxon>Agaricales</taxon>
        <taxon>Marasmiineae</taxon>
        <taxon>Mycenaceae</taxon>
        <taxon>Mycena</taxon>
    </lineage>
</organism>
<accession>A0AAD6Y6F9</accession>
<reference evidence="2" key="1">
    <citation type="submission" date="2023-03" db="EMBL/GenBank/DDBJ databases">
        <title>Massive genome expansion in bonnet fungi (Mycena s.s.) driven by repeated elements and novel gene families across ecological guilds.</title>
        <authorList>
            <consortium name="Lawrence Berkeley National Laboratory"/>
            <person name="Harder C.B."/>
            <person name="Miyauchi S."/>
            <person name="Viragh M."/>
            <person name="Kuo A."/>
            <person name="Thoen E."/>
            <person name="Andreopoulos B."/>
            <person name="Lu D."/>
            <person name="Skrede I."/>
            <person name="Drula E."/>
            <person name="Henrissat B."/>
            <person name="Morin E."/>
            <person name="Kohler A."/>
            <person name="Barry K."/>
            <person name="LaButti K."/>
            <person name="Morin E."/>
            <person name="Salamov A."/>
            <person name="Lipzen A."/>
            <person name="Mereny Z."/>
            <person name="Hegedus B."/>
            <person name="Baldrian P."/>
            <person name="Stursova M."/>
            <person name="Weitz H."/>
            <person name="Taylor A."/>
            <person name="Grigoriev I.V."/>
            <person name="Nagy L.G."/>
            <person name="Martin F."/>
            <person name="Kauserud H."/>
        </authorList>
    </citation>
    <scope>NUCLEOTIDE SEQUENCE</scope>
    <source>
        <strain evidence="2">9144</strain>
    </source>
</reference>
<gene>
    <name evidence="2" type="ORF">GGX14DRAFT_398357</name>
</gene>